<proteinExistence type="predicted"/>
<dbReference type="PROSITE" id="PS51318">
    <property type="entry name" value="TAT"/>
    <property type="match status" value="1"/>
</dbReference>
<evidence type="ECO:0000256" key="1">
    <source>
        <dbReference type="SAM" id="MobiDB-lite"/>
    </source>
</evidence>
<name>A0A4R4WZF1_9ACTN</name>
<dbReference type="Gene3D" id="3.40.190.10">
    <property type="entry name" value="Periplasmic binding protein-like II"/>
    <property type="match status" value="1"/>
</dbReference>
<evidence type="ECO:0000313" key="2">
    <source>
        <dbReference type="EMBL" id="TDD23122.1"/>
    </source>
</evidence>
<feature type="compositionally biased region" description="Low complexity" evidence="1">
    <location>
        <begin position="190"/>
        <end position="211"/>
    </location>
</feature>
<keyword evidence="3" id="KW-1185">Reference proteome</keyword>
<dbReference type="EMBL" id="SMKP01000020">
    <property type="protein sequence ID" value="TDD23122.1"/>
    <property type="molecule type" value="Genomic_DNA"/>
</dbReference>
<protein>
    <submittedName>
        <fullName evidence="2">Extracellular solute-binding protein</fullName>
    </submittedName>
</protein>
<dbReference type="AlphaFoldDB" id="A0A4R4WZF1"/>
<dbReference type="InterPro" id="IPR006311">
    <property type="entry name" value="TAT_signal"/>
</dbReference>
<sequence>MDTLSRRRFIQATGLMGVMAAAACGGGGTGSGGSAGKLTWWDAQESGKEAKEALLKKFAESPGGIPVEYTHVSAAKFPQAIQLAKQSKQLPDIHVNVGITAEVEQLIKDGWVAPLELGDAAVERLKGDLYEGMHTFDGKVYSWPIYHIRQYMTVNWFDTTMVAKAGLDPNTPPATYDEFRAACAATQKASAARPTASPGASACRSGSGSRSTRWRRRAGSRAPTAACSRPASTPSTTTPTSTPSSSCCPCRKTA</sequence>
<dbReference type="PROSITE" id="PS51257">
    <property type="entry name" value="PROKAR_LIPOPROTEIN"/>
    <property type="match status" value="1"/>
</dbReference>
<organism evidence="2 3">
    <name type="scientific">Nonomuraea diastatica</name>
    <dbReference type="NCBI Taxonomy" id="1848329"/>
    <lineage>
        <taxon>Bacteria</taxon>
        <taxon>Bacillati</taxon>
        <taxon>Actinomycetota</taxon>
        <taxon>Actinomycetes</taxon>
        <taxon>Streptosporangiales</taxon>
        <taxon>Streptosporangiaceae</taxon>
        <taxon>Nonomuraea</taxon>
    </lineage>
</organism>
<gene>
    <name evidence="2" type="ORF">E1294_09820</name>
</gene>
<evidence type="ECO:0000313" key="3">
    <source>
        <dbReference type="Proteomes" id="UP000294543"/>
    </source>
</evidence>
<accession>A0A4R4WZF1</accession>
<dbReference type="Proteomes" id="UP000294543">
    <property type="component" value="Unassembled WGS sequence"/>
</dbReference>
<dbReference type="RefSeq" id="WP_132507010.1">
    <property type="nucleotide sequence ID" value="NZ_SMKP01000020.1"/>
</dbReference>
<feature type="compositionally biased region" description="Low complexity" evidence="1">
    <location>
        <begin position="220"/>
        <end position="246"/>
    </location>
</feature>
<dbReference type="SUPFAM" id="SSF53850">
    <property type="entry name" value="Periplasmic binding protein-like II"/>
    <property type="match status" value="1"/>
</dbReference>
<reference evidence="2 3" key="1">
    <citation type="submission" date="2019-03" db="EMBL/GenBank/DDBJ databases">
        <title>Draft genome sequences of novel Actinobacteria.</title>
        <authorList>
            <person name="Sahin N."/>
            <person name="Ay H."/>
            <person name="Saygin H."/>
        </authorList>
    </citation>
    <scope>NUCLEOTIDE SEQUENCE [LARGE SCALE GENOMIC DNA]</scope>
    <source>
        <strain evidence="2 3">KC712</strain>
    </source>
</reference>
<comment type="caution">
    <text evidence="2">The sequence shown here is derived from an EMBL/GenBank/DDBJ whole genome shotgun (WGS) entry which is preliminary data.</text>
</comment>
<dbReference type="OrthoDB" id="8478044at2"/>
<feature type="region of interest" description="Disordered" evidence="1">
    <location>
        <begin position="190"/>
        <end position="254"/>
    </location>
</feature>
<dbReference type="Pfam" id="PF13416">
    <property type="entry name" value="SBP_bac_8"/>
    <property type="match status" value="1"/>
</dbReference>
<dbReference type="InterPro" id="IPR006059">
    <property type="entry name" value="SBP"/>
</dbReference>